<dbReference type="PANTHER" id="PTHR42879">
    <property type="entry name" value="3-OXOACYL-(ACYL-CARRIER-PROTEIN) REDUCTASE"/>
    <property type="match status" value="1"/>
</dbReference>
<dbReference type="PRINTS" id="PR00080">
    <property type="entry name" value="SDRFAMILY"/>
</dbReference>
<sequence length="251" mass="27258">MRFKDRVVLVTGAGRGIGRAIAEAFAREGANVVINDINEEDANRTAKELAEMYGVKTLGYRADVTSYSEVSEMAEYVKRELGTVDILVNNAGFWTIKKFIDTTPEDWEKDIRICYYGTLNCTHAFLGGMLEKRYGRIINIVSDAGRIGEPYLAVYSGAKAAVIGFSKALAKEVARRNITVNCVAAGVTKTPGVEGFLKSVGGEEKLVKAYPRGRLGKPEDIANGVIFFALDESEYITGQVISISGGYTTVG</sequence>
<evidence type="ECO:0000313" key="2">
    <source>
        <dbReference type="EMBL" id="XAT63628.1"/>
    </source>
</evidence>
<dbReference type="RefSeq" id="WP_193807159.1">
    <property type="nucleotide sequence ID" value="NZ_CP087714.1"/>
</dbReference>
<dbReference type="EMBL" id="CP087714">
    <property type="protein sequence ID" value="XAT63628.1"/>
    <property type="molecule type" value="Genomic_DNA"/>
</dbReference>
<dbReference type="NCBIfam" id="NF005559">
    <property type="entry name" value="PRK07231.1"/>
    <property type="match status" value="1"/>
</dbReference>
<name>A0ABZ3H4C0_GEOAI</name>
<accession>A0ABZ3H4C0</accession>
<gene>
    <name evidence="2" type="ORF">LPQ35_10275</name>
</gene>
<dbReference type="InterPro" id="IPR036291">
    <property type="entry name" value="NAD(P)-bd_dom_sf"/>
</dbReference>
<dbReference type="Gene3D" id="3.40.50.720">
    <property type="entry name" value="NAD(P)-binding Rossmann-like Domain"/>
    <property type="match status" value="1"/>
</dbReference>
<dbReference type="PANTHER" id="PTHR42879:SF2">
    <property type="entry name" value="3-OXOACYL-[ACYL-CARRIER-PROTEIN] REDUCTASE FABG"/>
    <property type="match status" value="1"/>
</dbReference>
<protein>
    <submittedName>
        <fullName evidence="2">3-oxoacyl-ACP reductase FabG</fullName>
    </submittedName>
</protein>
<comment type="similarity">
    <text evidence="1">Belongs to the short-chain dehydrogenases/reductases (SDR) family.</text>
</comment>
<dbReference type="GeneID" id="90450084"/>
<evidence type="ECO:0000256" key="1">
    <source>
        <dbReference type="ARBA" id="ARBA00006484"/>
    </source>
</evidence>
<dbReference type="Pfam" id="PF13561">
    <property type="entry name" value="adh_short_C2"/>
    <property type="match status" value="1"/>
</dbReference>
<reference evidence="2 3" key="1">
    <citation type="submission" date="2021-11" db="EMBL/GenBank/DDBJ databases">
        <title>Whole genome of Geoglobus acetivorans.</title>
        <authorList>
            <person name="Liu D."/>
        </authorList>
    </citation>
    <scope>NUCLEOTIDE SEQUENCE [LARGE SCALE GENOMIC DNA]</scope>
    <source>
        <strain evidence="2 3">SBH6</strain>
    </source>
</reference>
<dbReference type="InterPro" id="IPR002347">
    <property type="entry name" value="SDR_fam"/>
</dbReference>
<proteinExistence type="inferred from homology"/>
<dbReference type="SUPFAM" id="SSF51735">
    <property type="entry name" value="NAD(P)-binding Rossmann-fold domains"/>
    <property type="match status" value="1"/>
</dbReference>
<dbReference type="PROSITE" id="PS00061">
    <property type="entry name" value="ADH_SHORT"/>
    <property type="match status" value="1"/>
</dbReference>
<keyword evidence="3" id="KW-1185">Reference proteome</keyword>
<dbReference type="PRINTS" id="PR00081">
    <property type="entry name" value="GDHRDH"/>
</dbReference>
<organism evidence="2 3">
    <name type="scientific">Geoglobus acetivorans</name>
    <dbReference type="NCBI Taxonomy" id="565033"/>
    <lineage>
        <taxon>Archaea</taxon>
        <taxon>Methanobacteriati</taxon>
        <taxon>Methanobacteriota</taxon>
        <taxon>Archaeoglobi</taxon>
        <taxon>Archaeoglobales</taxon>
        <taxon>Archaeoglobaceae</taxon>
        <taxon>Geoglobus</taxon>
    </lineage>
</organism>
<dbReference type="Proteomes" id="UP001492541">
    <property type="component" value="Chromosome"/>
</dbReference>
<evidence type="ECO:0000313" key="3">
    <source>
        <dbReference type="Proteomes" id="UP001492541"/>
    </source>
</evidence>
<dbReference type="InterPro" id="IPR020904">
    <property type="entry name" value="Sc_DH/Rdtase_CS"/>
</dbReference>
<dbReference type="InterPro" id="IPR050259">
    <property type="entry name" value="SDR"/>
</dbReference>